<reference evidence="2" key="1">
    <citation type="submission" date="2023-03" db="EMBL/GenBank/DDBJ databases">
        <title>Complete genome of Cladonia borealis.</title>
        <authorList>
            <person name="Park H."/>
        </authorList>
    </citation>
    <scope>NUCLEOTIDE SEQUENCE</scope>
    <source>
        <strain evidence="2">ANT050790</strain>
    </source>
</reference>
<dbReference type="InterPro" id="IPR013268">
    <property type="entry name" value="UTP16"/>
</dbReference>
<evidence type="ECO:0000313" key="3">
    <source>
        <dbReference type="Proteomes" id="UP001166286"/>
    </source>
</evidence>
<feature type="compositionally biased region" description="Polar residues" evidence="1">
    <location>
        <begin position="129"/>
        <end position="143"/>
    </location>
</feature>
<gene>
    <name evidence="2" type="ORF">JMJ35_006267</name>
</gene>
<organism evidence="2 3">
    <name type="scientific">Cladonia borealis</name>
    <dbReference type="NCBI Taxonomy" id="184061"/>
    <lineage>
        <taxon>Eukaryota</taxon>
        <taxon>Fungi</taxon>
        <taxon>Dikarya</taxon>
        <taxon>Ascomycota</taxon>
        <taxon>Pezizomycotina</taxon>
        <taxon>Lecanoromycetes</taxon>
        <taxon>OSLEUM clade</taxon>
        <taxon>Lecanoromycetidae</taxon>
        <taxon>Lecanorales</taxon>
        <taxon>Lecanorineae</taxon>
        <taxon>Cladoniaceae</taxon>
        <taxon>Cladonia</taxon>
    </lineage>
</organism>
<evidence type="ECO:0000256" key="1">
    <source>
        <dbReference type="SAM" id="MobiDB-lite"/>
    </source>
</evidence>
<dbReference type="Proteomes" id="UP001166286">
    <property type="component" value="Unassembled WGS sequence"/>
</dbReference>
<dbReference type="EMBL" id="JAFEKC020000013">
    <property type="protein sequence ID" value="KAK0511694.1"/>
    <property type="molecule type" value="Genomic_DNA"/>
</dbReference>
<feature type="compositionally biased region" description="Basic and acidic residues" evidence="1">
    <location>
        <begin position="193"/>
        <end position="207"/>
    </location>
</feature>
<accession>A0AA39V4T0</accession>
<protein>
    <submittedName>
        <fullName evidence="2">Uncharacterized protein</fullName>
    </submittedName>
</protein>
<dbReference type="Pfam" id="PF08297">
    <property type="entry name" value="U3_snoRNA_assoc"/>
    <property type="match status" value="1"/>
</dbReference>
<proteinExistence type="predicted"/>
<feature type="region of interest" description="Disordered" evidence="1">
    <location>
        <begin position="28"/>
        <end position="207"/>
    </location>
</feature>
<dbReference type="AlphaFoldDB" id="A0AA39V4T0"/>
<feature type="compositionally biased region" description="Basic and acidic residues" evidence="1">
    <location>
        <begin position="91"/>
        <end position="107"/>
    </location>
</feature>
<dbReference type="GO" id="GO:0006364">
    <property type="term" value="P:rRNA processing"/>
    <property type="evidence" value="ECO:0007669"/>
    <property type="project" value="InterPro"/>
</dbReference>
<dbReference type="GO" id="GO:0030515">
    <property type="term" value="F:snoRNA binding"/>
    <property type="evidence" value="ECO:0007669"/>
    <property type="project" value="InterPro"/>
</dbReference>
<feature type="compositionally biased region" description="Polar residues" evidence="1">
    <location>
        <begin position="70"/>
        <end position="80"/>
    </location>
</feature>
<comment type="caution">
    <text evidence="2">The sequence shown here is derived from an EMBL/GenBank/DDBJ whole genome shotgun (WGS) entry which is preliminary data.</text>
</comment>
<sequence length="262" mass="28880">MGESSGDRVSSPVDAAARPQKVVKVTHKKFGIEDIDTPEPSPLEEKVKDVARETSSEAGSDSEDEAPETVTASAGFNNARTAVLEAAKVAARQEADRKAKRRERDQLLKSQAKASSKHKQPKEKPLPTNPTSKDAQVNTNTSHTQEHPQPNAKHSSKPSLPTYLPASILATSPPPLPSVLPPIRPTSTTQKRKFLDPDSKPPKDLKRGNVKIRVLQEEETLLPPKVSKNGRALREAWLMGRRQGGVVPRREAGWRRREFVRK</sequence>
<feature type="region of interest" description="Disordered" evidence="1">
    <location>
        <begin position="1"/>
        <end position="20"/>
    </location>
</feature>
<evidence type="ECO:0000313" key="2">
    <source>
        <dbReference type="EMBL" id="KAK0511694.1"/>
    </source>
</evidence>
<keyword evidence="3" id="KW-1185">Reference proteome</keyword>
<feature type="compositionally biased region" description="Pro residues" evidence="1">
    <location>
        <begin position="172"/>
        <end position="184"/>
    </location>
</feature>
<feature type="compositionally biased region" description="Basic and acidic residues" evidence="1">
    <location>
        <begin position="43"/>
        <end position="55"/>
    </location>
</feature>
<name>A0AA39V4T0_9LECA</name>